<reference evidence="2" key="1">
    <citation type="submission" date="2016-06" db="EMBL/GenBank/DDBJ databases">
        <title>Parallel loss of symbiosis genes in relatives of nitrogen-fixing non-legume Parasponia.</title>
        <authorList>
            <person name="Van Velzen R."/>
            <person name="Holmer R."/>
            <person name="Bu F."/>
            <person name="Rutten L."/>
            <person name="Van Zeijl A."/>
            <person name="Liu W."/>
            <person name="Santuari L."/>
            <person name="Cao Q."/>
            <person name="Sharma T."/>
            <person name="Shen D."/>
            <person name="Roswanjaya Y."/>
            <person name="Wardhani T."/>
            <person name="Kalhor M.S."/>
            <person name="Jansen J."/>
            <person name="Van den Hoogen J."/>
            <person name="Gungor B."/>
            <person name="Hartog M."/>
            <person name="Hontelez J."/>
            <person name="Verver J."/>
            <person name="Yang W.-C."/>
            <person name="Schijlen E."/>
            <person name="Repin R."/>
            <person name="Schilthuizen M."/>
            <person name="Schranz E."/>
            <person name="Heidstra R."/>
            <person name="Miyata K."/>
            <person name="Fedorova E."/>
            <person name="Kohlen W."/>
            <person name="Bisseling T."/>
            <person name="Smit S."/>
            <person name="Geurts R."/>
        </authorList>
    </citation>
    <scope>NUCLEOTIDE SEQUENCE [LARGE SCALE GENOMIC DNA]</scope>
    <source>
        <strain evidence="2">cv. RG33-2</strain>
    </source>
</reference>
<evidence type="ECO:0000313" key="2">
    <source>
        <dbReference type="Proteomes" id="UP000237000"/>
    </source>
</evidence>
<evidence type="ECO:0000313" key="1">
    <source>
        <dbReference type="EMBL" id="PON52713.1"/>
    </source>
</evidence>
<dbReference type="EMBL" id="JXTC01000454">
    <property type="protein sequence ID" value="PON52713.1"/>
    <property type="molecule type" value="Genomic_DNA"/>
</dbReference>
<gene>
    <name evidence="1" type="ORF">TorRG33x02_307560</name>
</gene>
<name>A0A2P5BV96_TREOI</name>
<dbReference type="AlphaFoldDB" id="A0A2P5BV96"/>
<proteinExistence type="predicted"/>
<keyword evidence="2" id="KW-1185">Reference proteome</keyword>
<comment type="caution">
    <text evidence="1">The sequence shown here is derived from an EMBL/GenBank/DDBJ whole genome shotgun (WGS) entry which is preliminary data.</text>
</comment>
<accession>A0A2P5BV96</accession>
<dbReference type="Proteomes" id="UP000237000">
    <property type="component" value="Unassembled WGS sequence"/>
</dbReference>
<dbReference type="InParanoid" id="A0A2P5BV96"/>
<protein>
    <submittedName>
        <fullName evidence="1">Uncharacterized protein</fullName>
    </submittedName>
</protein>
<organism evidence="1 2">
    <name type="scientific">Trema orientale</name>
    <name type="common">Charcoal tree</name>
    <name type="synonym">Celtis orientalis</name>
    <dbReference type="NCBI Taxonomy" id="63057"/>
    <lineage>
        <taxon>Eukaryota</taxon>
        <taxon>Viridiplantae</taxon>
        <taxon>Streptophyta</taxon>
        <taxon>Embryophyta</taxon>
        <taxon>Tracheophyta</taxon>
        <taxon>Spermatophyta</taxon>
        <taxon>Magnoliopsida</taxon>
        <taxon>eudicotyledons</taxon>
        <taxon>Gunneridae</taxon>
        <taxon>Pentapetalae</taxon>
        <taxon>rosids</taxon>
        <taxon>fabids</taxon>
        <taxon>Rosales</taxon>
        <taxon>Cannabaceae</taxon>
        <taxon>Trema</taxon>
    </lineage>
</organism>
<sequence>MQRCISNGVKFHNAKISKLDQPRVLNVRDSHLGNEHELHFNNLENPNFSIQNTRIKKVLHFNWGPSSQDPRSVVAIHRSSGEIHLTTGYMLARTMGSAAVVAVTILRSALARAEWLKRNHFLAKCRIAYGL</sequence>